<dbReference type="EnsemblMetazoa" id="CLYHEMT010992.1">
    <property type="protein sequence ID" value="CLYHEMP010992.1"/>
    <property type="gene ID" value="CLYHEMG010992"/>
</dbReference>
<keyword evidence="2" id="KW-1133">Transmembrane helix</keyword>
<feature type="transmembrane region" description="Helical" evidence="2">
    <location>
        <begin position="395"/>
        <end position="415"/>
    </location>
</feature>
<reference evidence="4" key="1">
    <citation type="submission" date="2021-01" db="UniProtKB">
        <authorList>
            <consortium name="EnsemblMetazoa"/>
        </authorList>
    </citation>
    <scope>IDENTIFICATION</scope>
</reference>
<accession>A0A7M5VFX1</accession>
<evidence type="ECO:0000313" key="5">
    <source>
        <dbReference type="Proteomes" id="UP000594262"/>
    </source>
</evidence>
<dbReference type="InterPro" id="IPR020846">
    <property type="entry name" value="MFS_dom"/>
</dbReference>
<comment type="subcellular location">
    <subcellularLocation>
        <location evidence="1">Membrane</location>
        <topology evidence="1">Multi-pass membrane protein</topology>
    </subcellularLocation>
</comment>
<name>A0A7M5VFX1_9CNID</name>
<dbReference type="AlphaFoldDB" id="A0A7M5VFX1"/>
<evidence type="ECO:0000313" key="4">
    <source>
        <dbReference type="EnsemblMetazoa" id="CLYHEMP010992.1"/>
    </source>
</evidence>
<dbReference type="Proteomes" id="UP000594262">
    <property type="component" value="Unplaced"/>
</dbReference>
<feature type="transmembrane region" description="Helical" evidence="2">
    <location>
        <begin position="239"/>
        <end position="257"/>
    </location>
</feature>
<feature type="domain" description="Major facilitator superfamily (MFS) profile" evidence="3">
    <location>
        <begin position="21"/>
        <end position="420"/>
    </location>
</feature>
<dbReference type="PANTHER" id="PTHR11360:SF284">
    <property type="entry name" value="EG:103B4.3 PROTEIN-RELATED"/>
    <property type="match status" value="1"/>
</dbReference>
<feature type="transmembrane region" description="Helical" evidence="2">
    <location>
        <begin position="305"/>
        <end position="324"/>
    </location>
</feature>
<feature type="transmembrane region" description="Helical" evidence="2">
    <location>
        <begin position="144"/>
        <end position="163"/>
    </location>
</feature>
<dbReference type="Gene3D" id="1.20.1250.20">
    <property type="entry name" value="MFS general substrate transporter like domains"/>
    <property type="match status" value="2"/>
</dbReference>
<evidence type="ECO:0000256" key="2">
    <source>
        <dbReference type="SAM" id="Phobius"/>
    </source>
</evidence>
<dbReference type="InterPro" id="IPR011701">
    <property type="entry name" value="MFS"/>
</dbReference>
<feature type="transmembrane region" description="Helical" evidence="2">
    <location>
        <begin position="330"/>
        <end position="351"/>
    </location>
</feature>
<dbReference type="PROSITE" id="PS50850">
    <property type="entry name" value="MFS"/>
    <property type="match status" value="1"/>
</dbReference>
<keyword evidence="5" id="KW-1185">Reference proteome</keyword>
<dbReference type="PANTHER" id="PTHR11360">
    <property type="entry name" value="MONOCARBOXYLATE TRANSPORTER"/>
    <property type="match status" value="1"/>
</dbReference>
<feature type="transmembrane region" description="Helical" evidence="2">
    <location>
        <begin position="81"/>
        <end position="105"/>
    </location>
</feature>
<feature type="transmembrane region" description="Helical" evidence="2">
    <location>
        <begin position="263"/>
        <end position="284"/>
    </location>
</feature>
<evidence type="ECO:0000259" key="3">
    <source>
        <dbReference type="PROSITE" id="PS50850"/>
    </source>
</evidence>
<feature type="transmembrane region" description="Helical" evidence="2">
    <location>
        <begin position="57"/>
        <end position="74"/>
    </location>
</feature>
<dbReference type="SUPFAM" id="SSF103473">
    <property type="entry name" value="MFS general substrate transporter"/>
    <property type="match status" value="1"/>
</dbReference>
<dbReference type="OrthoDB" id="6499973at2759"/>
<dbReference type="GO" id="GO:0008028">
    <property type="term" value="F:monocarboxylic acid transmembrane transporter activity"/>
    <property type="evidence" value="ECO:0007669"/>
    <property type="project" value="TreeGrafter"/>
</dbReference>
<feature type="transmembrane region" description="Helical" evidence="2">
    <location>
        <begin position="21"/>
        <end position="42"/>
    </location>
</feature>
<keyword evidence="2" id="KW-0812">Transmembrane</keyword>
<dbReference type="Pfam" id="PF07690">
    <property type="entry name" value="MFS_1"/>
    <property type="match status" value="1"/>
</dbReference>
<organism evidence="4 5">
    <name type="scientific">Clytia hemisphaerica</name>
    <dbReference type="NCBI Taxonomy" id="252671"/>
    <lineage>
        <taxon>Eukaryota</taxon>
        <taxon>Metazoa</taxon>
        <taxon>Cnidaria</taxon>
        <taxon>Hydrozoa</taxon>
        <taxon>Hydroidolina</taxon>
        <taxon>Leptothecata</taxon>
        <taxon>Obeliida</taxon>
        <taxon>Clytiidae</taxon>
        <taxon>Clytia</taxon>
    </lineage>
</organism>
<protein>
    <recommendedName>
        <fullName evidence="3">Major facilitator superfamily (MFS) profile domain-containing protein</fullName>
    </recommendedName>
</protein>
<dbReference type="GO" id="GO:0016020">
    <property type="term" value="C:membrane"/>
    <property type="evidence" value="ECO:0007669"/>
    <property type="project" value="UniProtKB-SubCell"/>
</dbReference>
<sequence length="436" mass="48865">MTLRKFKFREPEVDSGYCWPMLAMSSIIYFLLFGTFYSYGVWLPRVMEEFNCNQEQAAWVASIATGLLVLLALPSDLACHYFGVFNMSICGSLLCGIGMIISSYLQNIYHLYLSFGVLMGIGSSLLYTPTLVMMGRWFHKYQALSTTIVMVGAPSGSLVFNIITEKIMQNFKLRSVMVVYGICLMCITLVCSFGYMPFSPTFIEKRSNIENKEEAKGQDSLEIGSGFEFRASLLKNEAYWLYNVSRFFSVLAHYVPMFHLIKYAMTMGISSSTASIMLAVWSGSNFIGRLGFGIFASKYRSKVPITYQIVLFMTSLVCAAAFFAETAWSLFLYCFIYGVCEGAIVGIASILTIDLTCLRDLGAAWGIQQTINGIPTIAGPVLIGAMNDANLFRPNFMFIFTGGTFLVSTVFMHLARTIHNRRNKISKEEEHQSQIE</sequence>
<feature type="transmembrane region" description="Helical" evidence="2">
    <location>
        <begin position="175"/>
        <end position="196"/>
    </location>
</feature>
<dbReference type="InterPro" id="IPR050327">
    <property type="entry name" value="Proton-linked_MCT"/>
</dbReference>
<evidence type="ECO:0000256" key="1">
    <source>
        <dbReference type="ARBA" id="ARBA00004141"/>
    </source>
</evidence>
<feature type="transmembrane region" description="Helical" evidence="2">
    <location>
        <begin position="111"/>
        <end position="132"/>
    </location>
</feature>
<proteinExistence type="predicted"/>
<dbReference type="InterPro" id="IPR036259">
    <property type="entry name" value="MFS_trans_sf"/>
</dbReference>
<keyword evidence="2" id="KW-0472">Membrane</keyword>